<keyword evidence="3" id="KW-1185">Reference proteome</keyword>
<reference evidence="3" key="1">
    <citation type="journal article" date="2019" name="Int. J. Syst. Evol. Microbiol.">
        <title>The Global Catalogue of Microorganisms (GCM) 10K type strain sequencing project: providing services to taxonomists for standard genome sequencing and annotation.</title>
        <authorList>
            <consortium name="The Broad Institute Genomics Platform"/>
            <consortium name="The Broad Institute Genome Sequencing Center for Infectious Disease"/>
            <person name="Wu L."/>
            <person name="Ma J."/>
        </authorList>
    </citation>
    <scope>NUCLEOTIDE SEQUENCE [LARGE SCALE GENOMIC DNA]</scope>
    <source>
        <strain evidence="3">KACC 12602</strain>
    </source>
</reference>
<proteinExistence type="predicted"/>
<organism evidence="2 3">
    <name type="scientific">Adhaeribacter terreus</name>
    <dbReference type="NCBI Taxonomy" id="529703"/>
    <lineage>
        <taxon>Bacteria</taxon>
        <taxon>Pseudomonadati</taxon>
        <taxon>Bacteroidota</taxon>
        <taxon>Cytophagia</taxon>
        <taxon>Cytophagales</taxon>
        <taxon>Hymenobacteraceae</taxon>
        <taxon>Adhaeribacter</taxon>
    </lineage>
</organism>
<evidence type="ECO:0000313" key="3">
    <source>
        <dbReference type="Proteomes" id="UP001596161"/>
    </source>
</evidence>
<comment type="caution">
    <text evidence="2">The sequence shown here is derived from an EMBL/GenBank/DDBJ whole genome shotgun (WGS) entry which is preliminary data.</text>
</comment>
<keyword evidence="1" id="KW-0472">Membrane</keyword>
<name>A0ABW0ECA6_9BACT</name>
<evidence type="ECO:0000256" key="1">
    <source>
        <dbReference type="SAM" id="Phobius"/>
    </source>
</evidence>
<dbReference type="RefSeq" id="WP_378017229.1">
    <property type="nucleotide sequence ID" value="NZ_JBHSKT010000005.1"/>
</dbReference>
<dbReference type="EMBL" id="JBHSKT010000005">
    <property type="protein sequence ID" value="MFC5270858.1"/>
    <property type="molecule type" value="Genomic_DNA"/>
</dbReference>
<evidence type="ECO:0000313" key="2">
    <source>
        <dbReference type="EMBL" id="MFC5270858.1"/>
    </source>
</evidence>
<keyword evidence="1" id="KW-0812">Transmembrane</keyword>
<feature type="transmembrane region" description="Helical" evidence="1">
    <location>
        <begin position="44"/>
        <end position="63"/>
    </location>
</feature>
<gene>
    <name evidence="2" type="ORF">ACFPIB_09570</name>
</gene>
<sequence length="226" mass="25154">MSDLQNPIFDDEKEFLERQKQEYKNALLNDVEGLKEQTTQLGKGALLLGGAVAGVWMISKLISGGSKKKKKKKKKAAIKLLQSQSHNPRSGFYLENPAPQTFQQPDDEVNFGSPLDFNQPVTDEGDSTLYNTSAKYFDPNKQSMPSHYALHQHYHAPNGNGEKSGSFLESDFVKSLATQAMAFLLVYLSKKAEEFVLKNVDIATEKGKYAQDVDYTDLNSDAGTHL</sequence>
<accession>A0ABW0ECA6</accession>
<dbReference type="Proteomes" id="UP001596161">
    <property type="component" value="Unassembled WGS sequence"/>
</dbReference>
<keyword evidence="1" id="KW-1133">Transmembrane helix</keyword>
<protein>
    <submittedName>
        <fullName evidence="2">Uncharacterized protein</fullName>
    </submittedName>
</protein>